<feature type="transmembrane region" description="Helical" evidence="7">
    <location>
        <begin position="120"/>
        <end position="142"/>
    </location>
</feature>
<comment type="subcellular location">
    <subcellularLocation>
        <location evidence="7">Cell membrane</location>
        <topology evidence="7">Multi-pass membrane protein</topology>
    </subcellularLocation>
    <subcellularLocation>
        <location evidence="1">Membrane</location>
        <topology evidence="1">Multi-pass membrane protein</topology>
    </subcellularLocation>
</comment>
<feature type="transmembrane region" description="Helical" evidence="7">
    <location>
        <begin position="182"/>
        <end position="198"/>
    </location>
</feature>
<keyword evidence="6 7" id="KW-0472">Membrane</keyword>
<comment type="subunit">
    <text evidence="7">Heterodimer of a catalytic subunit (MsrP) and a heme-binding subunit (MsrQ).</text>
</comment>
<name>A0A0W7YZS8_9BURK</name>
<dbReference type="STRING" id="225992.B5M06_07670"/>
<dbReference type="GO" id="GO:0020037">
    <property type="term" value="F:heme binding"/>
    <property type="evidence" value="ECO:0007669"/>
    <property type="project" value="UniProtKB-UniRule"/>
</dbReference>
<feature type="transmembrane region" description="Helical" evidence="7">
    <location>
        <begin position="83"/>
        <end position="100"/>
    </location>
</feature>
<keyword evidence="7" id="KW-0249">Electron transport</keyword>
<keyword evidence="7" id="KW-1003">Cell membrane</keyword>
<evidence type="ECO:0000256" key="7">
    <source>
        <dbReference type="HAMAP-Rule" id="MF_01207"/>
    </source>
</evidence>
<dbReference type="PANTHER" id="PTHR36964">
    <property type="entry name" value="PROTEIN-METHIONINE-SULFOXIDE REDUCTASE HEME-BINDING SUBUNIT MSRQ"/>
    <property type="match status" value="1"/>
</dbReference>
<dbReference type="InterPro" id="IPR013130">
    <property type="entry name" value="Fe3_Rdtase_TM_dom"/>
</dbReference>
<dbReference type="Proteomes" id="UP000053300">
    <property type="component" value="Unassembled WGS sequence"/>
</dbReference>
<proteinExistence type="inferred from homology"/>
<gene>
    <name evidence="7" type="primary">msrQ</name>
    <name evidence="9" type="ORF">AS359_03645</name>
</gene>
<comment type="similarity">
    <text evidence="7">Belongs to the MsrQ family.</text>
</comment>
<comment type="function">
    <text evidence="7">Part of the MsrPQ system that repairs oxidized periplasmic proteins containing methionine sulfoxide residues (Met-O), using respiratory chain electrons. Thus protects these proteins from oxidative-stress damage caused by reactive species of oxygen and chlorine generated by the host defense mechanisms. MsrPQ is essential for the maintenance of envelope integrity under bleach stress, rescuing a wide series of structurally unrelated periplasmic proteins from methionine oxidation. MsrQ provides electrons for reduction to the reductase catalytic subunit MsrP, using the quinone pool of the respiratory chain.</text>
</comment>
<sequence length="207" mass="23524">MAVQVINTWLLSRWAKPVVWLLALAPVIWLVVATVTDNLGANPAEALIRSTGDWALRGLCIALAVTPLRQLSDWNALARFRRLLGLFAFFYVLLHAISFFGLDMGWSLAATWDDIAQRPFILVGVLAAVILLSLALTSPRWVLRAMGGKRWQRLHQGVHLAAWLTLLHFYWMRDAKNNTAEVWIYAAIVLLLQGWRVYQRLALSRRL</sequence>
<dbReference type="GO" id="GO:0010181">
    <property type="term" value="F:FMN binding"/>
    <property type="evidence" value="ECO:0007669"/>
    <property type="project" value="UniProtKB-UniRule"/>
</dbReference>
<evidence type="ECO:0000259" key="8">
    <source>
        <dbReference type="Pfam" id="PF01794"/>
    </source>
</evidence>
<evidence type="ECO:0000256" key="3">
    <source>
        <dbReference type="ARBA" id="ARBA00022692"/>
    </source>
</evidence>
<feature type="transmembrane region" description="Helical" evidence="7">
    <location>
        <begin position="154"/>
        <end position="170"/>
    </location>
</feature>
<keyword evidence="5 7" id="KW-0408">Iron</keyword>
<keyword evidence="10" id="KW-1185">Reference proteome</keyword>
<evidence type="ECO:0000313" key="10">
    <source>
        <dbReference type="Proteomes" id="UP000053300"/>
    </source>
</evidence>
<feature type="transmembrane region" description="Helical" evidence="7">
    <location>
        <begin position="18"/>
        <end position="34"/>
    </location>
</feature>
<comment type="caution">
    <text evidence="9">The sequence shown here is derived from an EMBL/GenBank/DDBJ whole genome shotgun (WGS) entry which is preliminary data.</text>
</comment>
<dbReference type="GO" id="GO:0005886">
    <property type="term" value="C:plasma membrane"/>
    <property type="evidence" value="ECO:0007669"/>
    <property type="project" value="UniProtKB-SubCell"/>
</dbReference>
<keyword evidence="4 7" id="KW-1133">Transmembrane helix</keyword>
<keyword evidence="3 7" id="KW-0812">Transmembrane</keyword>
<protein>
    <recommendedName>
        <fullName evidence="7">Protein-methionine-sulfoxide reductase heme-binding subunit MsrQ</fullName>
    </recommendedName>
    <alternativeName>
        <fullName evidence="7">Flavocytochrome MsrQ</fullName>
    </alternativeName>
</protein>
<evidence type="ECO:0000313" key="9">
    <source>
        <dbReference type="EMBL" id="KUF40618.1"/>
    </source>
</evidence>
<dbReference type="GO" id="GO:0030091">
    <property type="term" value="P:protein repair"/>
    <property type="evidence" value="ECO:0007669"/>
    <property type="project" value="UniProtKB-UniRule"/>
</dbReference>
<dbReference type="GO" id="GO:0009055">
    <property type="term" value="F:electron transfer activity"/>
    <property type="evidence" value="ECO:0007669"/>
    <property type="project" value="UniProtKB-UniRule"/>
</dbReference>
<dbReference type="EMBL" id="LPXH01000027">
    <property type="protein sequence ID" value="KUF40618.1"/>
    <property type="molecule type" value="Genomic_DNA"/>
</dbReference>
<keyword evidence="7" id="KW-0349">Heme</keyword>
<dbReference type="GO" id="GO:0016679">
    <property type="term" value="F:oxidoreductase activity, acting on diphenols and related substances as donors"/>
    <property type="evidence" value="ECO:0007669"/>
    <property type="project" value="TreeGrafter"/>
</dbReference>
<dbReference type="Pfam" id="PF01794">
    <property type="entry name" value="Ferric_reduct"/>
    <property type="match status" value="1"/>
</dbReference>
<keyword evidence="7" id="KW-0479">Metal-binding</keyword>
<evidence type="ECO:0000256" key="2">
    <source>
        <dbReference type="ARBA" id="ARBA00022448"/>
    </source>
</evidence>
<evidence type="ECO:0000256" key="6">
    <source>
        <dbReference type="ARBA" id="ARBA00023136"/>
    </source>
</evidence>
<dbReference type="PANTHER" id="PTHR36964:SF1">
    <property type="entry name" value="PROTEIN-METHIONINE-SULFOXIDE REDUCTASE HEME-BINDING SUBUNIT MSRQ"/>
    <property type="match status" value="1"/>
</dbReference>
<evidence type="ECO:0000256" key="4">
    <source>
        <dbReference type="ARBA" id="ARBA00022989"/>
    </source>
</evidence>
<evidence type="ECO:0000256" key="5">
    <source>
        <dbReference type="ARBA" id="ARBA00023004"/>
    </source>
</evidence>
<dbReference type="GO" id="GO:0046872">
    <property type="term" value="F:metal ion binding"/>
    <property type="evidence" value="ECO:0007669"/>
    <property type="project" value="UniProtKB-KW"/>
</dbReference>
<feature type="domain" description="Ferric oxidoreductase" evidence="8">
    <location>
        <begin position="58"/>
        <end position="164"/>
    </location>
</feature>
<accession>A0A0W7YZS8</accession>
<dbReference type="RefSeq" id="WP_058880011.1">
    <property type="nucleotide sequence ID" value="NZ_LPXH01000027.1"/>
</dbReference>
<comment type="cofactor">
    <cofactor evidence="7">
        <name>heme b</name>
        <dbReference type="ChEBI" id="CHEBI:60344"/>
    </cofactor>
    <text evidence="7">Binds 1 heme b (iron(II)-protoporphyrin IX) group per subunit.</text>
</comment>
<reference evidence="9 10" key="1">
    <citation type="submission" date="2015-12" db="EMBL/GenBank/DDBJ databases">
        <title>Complete genome sequence of a multi-drug resistant strain Acidovorax sp. 12322-1.</title>
        <authorList>
            <person name="Ming D."/>
            <person name="Wang M."/>
            <person name="Hu S."/>
            <person name="Zhou Y."/>
            <person name="Jiang T."/>
        </authorList>
    </citation>
    <scope>NUCLEOTIDE SEQUENCE [LARGE SCALE GENOMIC DNA]</scope>
    <source>
        <strain evidence="9 10">12322-1</strain>
    </source>
</reference>
<comment type="caution">
    <text evidence="7">Lacks conserved residue(s) required for the propagation of feature annotation.</text>
</comment>
<keyword evidence="7" id="KW-0288">FMN</keyword>
<dbReference type="AlphaFoldDB" id="A0A0W7YZS8"/>
<dbReference type="HAMAP" id="MF_01207">
    <property type="entry name" value="MsrQ"/>
    <property type="match status" value="1"/>
</dbReference>
<comment type="cofactor">
    <cofactor evidence="7">
        <name>FMN</name>
        <dbReference type="ChEBI" id="CHEBI:58210"/>
    </cofactor>
    <text evidence="7">Binds 1 FMN per subunit.</text>
</comment>
<dbReference type="InterPro" id="IPR022837">
    <property type="entry name" value="MsrQ-like"/>
</dbReference>
<organism evidence="9 10">
    <name type="scientific">Comamonas kerstersii</name>
    <dbReference type="NCBI Taxonomy" id="225992"/>
    <lineage>
        <taxon>Bacteria</taxon>
        <taxon>Pseudomonadati</taxon>
        <taxon>Pseudomonadota</taxon>
        <taxon>Betaproteobacteria</taxon>
        <taxon>Burkholderiales</taxon>
        <taxon>Comamonadaceae</taxon>
        <taxon>Comamonas</taxon>
    </lineage>
</organism>
<keyword evidence="2 7" id="KW-0813">Transport</keyword>
<keyword evidence="7" id="KW-0285">Flavoprotein</keyword>
<evidence type="ECO:0000256" key="1">
    <source>
        <dbReference type="ARBA" id="ARBA00004141"/>
    </source>
</evidence>